<dbReference type="Proteomes" id="UP000637423">
    <property type="component" value="Unassembled WGS sequence"/>
</dbReference>
<dbReference type="PANTHER" id="PTHR34853">
    <property type="match status" value="1"/>
</dbReference>
<dbReference type="SUPFAM" id="SSF53474">
    <property type="entry name" value="alpha/beta-Hydrolases"/>
    <property type="match status" value="1"/>
</dbReference>
<dbReference type="InterPro" id="IPR005152">
    <property type="entry name" value="Lipase_secreted"/>
</dbReference>
<protein>
    <recommendedName>
        <fullName evidence="4">Secretory lipase</fullName>
    </recommendedName>
</protein>
<dbReference type="RefSeq" id="WP_188567883.1">
    <property type="nucleotide sequence ID" value="NZ_BMED01000004.1"/>
</dbReference>
<comment type="caution">
    <text evidence="2">The sequence shown here is derived from an EMBL/GenBank/DDBJ whole genome shotgun (WGS) entry which is preliminary data.</text>
</comment>
<dbReference type="AlphaFoldDB" id="A0A916XP95"/>
<evidence type="ECO:0000313" key="2">
    <source>
        <dbReference type="EMBL" id="GGC88822.1"/>
    </source>
</evidence>
<gene>
    <name evidence="2" type="ORF">GCM10011396_40050</name>
</gene>
<evidence type="ECO:0000256" key="1">
    <source>
        <dbReference type="SAM" id="SignalP"/>
    </source>
</evidence>
<proteinExistence type="predicted"/>
<dbReference type="Gene3D" id="3.40.50.1820">
    <property type="entry name" value="alpha/beta hydrolase"/>
    <property type="match status" value="1"/>
</dbReference>
<dbReference type="PROSITE" id="PS51257">
    <property type="entry name" value="PROKAR_LIPOPROTEIN"/>
    <property type="match status" value="1"/>
</dbReference>
<evidence type="ECO:0000313" key="3">
    <source>
        <dbReference type="Proteomes" id="UP000637423"/>
    </source>
</evidence>
<feature type="chain" id="PRO_5036931708" description="Secretory lipase" evidence="1">
    <location>
        <begin position="25"/>
        <end position="400"/>
    </location>
</feature>
<dbReference type="GO" id="GO:0004806">
    <property type="term" value="F:triacylglycerol lipase activity"/>
    <property type="evidence" value="ECO:0007669"/>
    <property type="project" value="InterPro"/>
</dbReference>
<feature type="signal peptide" evidence="1">
    <location>
        <begin position="1"/>
        <end position="24"/>
    </location>
</feature>
<keyword evidence="3" id="KW-1185">Reference proteome</keyword>
<organism evidence="2 3">
    <name type="scientific">Undibacterium terreum</name>
    <dbReference type="NCBI Taxonomy" id="1224302"/>
    <lineage>
        <taxon>Bacteria</taxon>
        <taxon>Pseudomonadati</taxon>
        <taxon>Pseudomonadota</taxon>
        <taxon>Betaproteobacteria</taxon>
        <taxon>Burkholderiales</taxon>
        <taxon>Oxalobacteraceae</taxon>
        <taxon>Undibacterium</taxon>
    </lineage>
</organism>
<dbReference type="EMBL" id="BMED01000004">
    <property type="protein sequence ID" value="GGC88822.1"/>
    <property type="molecule type" value="Genomic_DNA"/>
</dbReference>
<reference evidence="2" key="1">
    <citation type="journal article" date="2014" name="Int. J. Syst. Evol. Microbiol.">
        <title>Complete genome sequence of Corynebacterium casei LMG S-19264T (=DSM 44701T), isolated from a smear-ripened cheese.</title>
        <authorList>
            <consortium name="US DOE Joint Genome Institute (JGI-PGF)"/>
            <person name="Walter F."/>
            <person name="Albersmeier A."/>
            <person name="Kalinowski J."/>
            <person name="Ruckert C."/>
        </authorList>
    </citation>
    <scope>NUCLEOTIDE SEQUENCE</scope>
    <source>
        <strain evidence="2">CGMCC 1.10998</strain>
    </source>
</reference>
<dbReference type="PANTHER" id="PTHR34853:SF1">
    <property type="entry name" value="LIPASE 5"/>
    <property type="match status" value="1"/>
</dbReference>
<name>A0A916XP95_9BURK</name>
<keyword evidence="1" id="KW-0732">Signal</keyword>
<dbReference type="GO" id="GO:0016042">
    <property type="term" value="P:lipid catabolic process"/>
    <property type="evidence" value="ECO:0007669"/>
    <property type="project" value="InterPro"/>
</dbReference>
<dbReference type="PIRSF" id="PIRSF029171">
    <property type="entry name" value="Esterase_LipA"/>
    <property type="match status" value="1"/>
</dbReference>
<evidence type="ECO:0008006" key="4">
    <source>
        <dbReference type="Google" id="ProtNLM"/>
    </source>
</evidence>
<reference evidence="2" key="2">
    <citation type="submission" date="2020-09" db="EMBL/GenBank/DDBJ databases">
        <authorList>
            <person name="Sun Q."/>
            <person name="Zhou Y."/>
        </authorList>
    </citation>
    <scope>NUCLEOTIDE SEQUENCE</scope>
    <source>
        <strain evidence="2">CGMCC 1.10998</strain>
    </source>
</reference>
<dbReference type="InterPro" id="IPR029058">
    <property type="entry name" value="AB_hydrolase_fold"/>
</dbReference>
<sequence>MRPDIFRFLACGKIALLAICLGIAGCGGGGSADKGPVPSNPPDVSNPAGPGHFEVATFIKTVSAADIAATLPTASAASITPLYAVDTYKLTYTTTDAAGHSVTASGLAAIPRKTSSLASPVLSYQHATAKMDADAPSNHATADEPALLFASLGYLVSAADYVGYGSTRGLPHPYLLATPTAASVADFITASARWRKSKAIADNGQLFFTGYSEGAYATIATLRMLTQNGTAAGALPVSTFVGAGPYDVLLTLNVMLETVRKQNPVLGTLISPGFLRNLGANDRANVRNLLLFLVLGTQSDINFDPTFLDNFLNDDTVAIASQSSVYDWTPQSPIFFFAGKGDTTVPYANTDEIVQTMTNRGAAALLARADCPVTPSEHLACVPSFLISDIARLGSLAKGL</sequence>
<accession>A0A916XP95</accession>